<reference evidence="4 5" key="1">
    <citation type="submission" date="2020-08" db="EMBL/GenBank/DDBJ databases">
        <title>Genomic Encyclopedia of Type Strains, Phase IV (KMG-IV): sequencing the most valuable type-strain genomes for metagenomic binning, comparative biology and taxonomic classification.</title>
        <authorList>
            <person name="Goeker M."/>
        </authorList>
    </citation>
    <scope>NUCLEOTIDE SEQUENCE [LARGE SCALE GENOMIC DNA]</scope>
    <source>
        <strain evidence="4 5">DSM 103336</strain>
    </source>
</reference>
<dbReference type="PANTHER" id="PTHR42776:SF27">
    <property type="entry name" value="DIPEPTIDYL PEPTIDASE FAMILY MEMBER 6"/>
    <property type="match status" value="1"/>
</dbReference>
<evidence type="ECO:0000259" key="3">
    <source>
        <dbReference type="Pfam" id="PF00326"/>
    </source>
</evidence>
<keyword evidence="1 4" id="KW-0378">Hydrolase</keyword>
<dbReference type="InterPro" id="IPR029058">
    <property type="entry name" value="AB_hydrolase_fold"/>
</dbReference>
<dbReference type="InterPro" id="IPR001375">
    <property type="entry name" value="Peptidase_S9_cat"/>
</dbReference>
<keyword evidence="2" id="KW-0732">Signal</keyword>
<feature type="chain" id="PRO_5030777081" evidence="2">
    <location>
        <begin position="22"/>
        <end position="663"/>
    </location>
</feature>
<evidence type="ECO:0000313" key="4">
    <source>
        <dbReference type="EMBL" id="MBB5729105.1"/>
    </source>
</evidence>
<organism evidence="4 5">
    <name type="scientific">Sphingomonas prati</name>
    <dbReference type="NCBI Taxonomy" id="1843237"/>
    <lineage>
        <taxon>Bacteria</taxon>
        <taxon>Pseudomonadati</taxon>
        <taxon>Pseudomonadota</taxon>
        <taxon>Alphaproteobacteria</taxon>
        <taxon>Sphingomonadales</taxon>
        <taxon>Sphingomonadaceae</taxon>
        <taxon>Sphingomonas</taxon>
    </lineage>
</organism>
<comment type="caution">
    <text evidence="4">The sequence shown here is derived from an EMBL/GenBank/DDBJ whole genome shotgun (WGS) entry which is preliminary data.</text>
</comment>
<dbReference type="Pfam" id="PF00326">
    <property type="entry name" value="Peptidase_S9"/>
    <property type="match status" value="1"/>
</dbReference>
<proteinExistence type="predicted"/>
<dbReference type="EMBL" id="JACIJR010000003">
    <property type="protein sequence ID" value="MBB5729105.1"/>
    <property type="molecule type" value="Genomic_DNA"/>
</dbReference>
<dbReference type="SUPFAM" id="SSF82171">
    <property type="entry name" value="DPP6 N-terminal domain-like"/>
    <property type="match status" value="1"/>
</dbReference>
<dbReference type="AlphaFoldDB" id="A0A7W9BS58"/>
<accession>A0A7W9BS58</accession>
<evidence type="ECO:0000256" key="2">
    <source>
        <dbReference type="SAM" id="SignalP"/>
    </source>
</evidence>
<feature type="signal peptide" evidence="2">
    <location>
        <begin position="1"/>
        <end position="21"/>
    </location>
</feature>
<dbReference type="GO" id="GO:0006508">
    <property type="term" value="P:proteolysis"/>
    <property type="evidence" value="ECO:0007669"/>
    <property type="project" value="InterPro"/>
</dbReference>
<dbReference type="PANTHER" id="PTHR42776">
    <property type="entry name" value="SERINE PEPTIDASE S9 FAMILY MEMBER"/>
    <property type="match status" value="1"/>
</dbReference>
<protein>
    <submittedName>
        <fullName evidence="4">Dienelactone hydrolase</fullName>
    </submittedName>
</protein>
<dbReference type="GO" id="GO:0004252">
    <property type="term" value="F:serine-type endopeptidase activity"/>
    <property type="evidence" value="ECO:0007669"/>
    <property type="project" value="TreeGrafter"/>
</dbReference>
<feature type="domain" description="Peptidase S9 prolyl oligopeptidase catalytic" evidence="3">
    <location>
        <begin position="450"/>
        <end position="657"/>
    </location>
</feature>
<keyword evidence="5" id="KW-1185">Reference proteome</keyword>
<dbReference type="OrthoDB" id="128799at2"/>
<dbReference type="SUPFAM" id="SSF53474">
    <property type="entry name" value="alpha/beta-Hydrolases"/>
    <property type="match status" value="1"/>
</dbReference>
<gene>
    <name evidence="4" type="ORF">FHS99_001583</name>
</gene>
<name>A0A7W9BS58_9SPHN</name>
<evidence type="ECO:0000313" key="5">
    <source>
        <dbReference type="Proteomes" id="UP000546701"/>
    </source>
</evidence>
<dbReference type="Proteomes" id="UP000546701">
    <property type="component" value="Unassembled WGS sequence"/>
</dbReference>
<evidence type="ECO:0000256" key="1">
    <source>
        <dbReference type="ARBA" id="ARBA00022801"/>
    </source>
</evidence>
<sequence length="663" mass="70877">MAGKKWAVVCMAAVVAWPAAAQNKQAMQFGARETIQQVSLSPDGAHAALIVAGDGRSSRLIVADLVTGIVPKPILAASGDPEKLTRCGWTSNTRLVCSMRTVQRDTKLIGFTRMLALNSDGSDMKMLSANQRSSALGLNQNGGTIIDWTGDGSPGSVLMTREFVPQETTGTLLANTRNGLAVERIDTVTMKRSVIERPRATAQEYISDGRGNVRIIGLRAQLDDGQLGNTVTYQYSRGTERDWLPLATVKQGASGSTGFDPHAVDPTLNVAYGFAAANGRTALYKVALDGSLKRELVLARPDVDVDSLIRVGRQQRVVGVSWVTERRETEFFDPELKKLGLALNKALPGQPLITFVDASADESKLLLFAGSDKDPGTYYLYDKATRKLGPILAARAELAGTVLAEVKPVRFPAADGTMIPGYLTLPPGSDGKGLPAIVMPHGGPAARDEWGFDWLAQYFASRGFAVLQPNFRGSSGYGSKWFQTNGFQSWRTAIGDVTDAGRWLVGNGIADPRKLAIVGWSYGGYAALQSAATIPDLFKAVVAVAPVTDLDVLREESRGYTNSALVSAFIGTGPHVAAGSPARHAADMTAPVLLFHGDRDENVGVGESRLMAGRLKAAGRQVDYVEFKGLDHQIDDGPARTQMLDRADAFLRQALGMATPSSN</sequence>
<dbReference type="RefSeq" id="WP_157174709.1">
    <property type="nucleotide sequence ID" value="NZ_BMJP01000002.1"/>
</dbReference>
<dbReference type="Gene3D" id="3.40.50.1820">
    <property type="entry name" value="alpha/beta hydrolase"/>
    <property type="match status" value="1"/>
</dbReference>